<dbReference type="GO" id="GO:0032259">
    <property type="term" value="P:methylation"/>
    <property type="evidence" value="ECO:0007669"/>
    <property type="project" value="UniProtKB-KW"/>
</dbReference>
<keyword evidence="7 8" id="KW-0378">Hydrolase</keyword>
<evidence type="ECO:0000256" key="3">
    <source>
        <dbReference type="ARBA" id="ARBA00022670"/>
    </source>
</evidence>
<feature type="binding site" evidence="8">
    <location>
        <position position="601"/>
    </location>
    <ligand>
        <name>a divalent metal cation</name>
        <dbReference type="ChEBI" id="CHEBI:60240"/>
        <label>2</label>
        <note>catalytic</note>
    </ligand>
</feature>
<evidence type="ECO:0000256" key="7">
    <source>
        <dbReference type="ARBA" id="ARBA00022801"/>
    </source>
</evidence>
<dbReference type="GO" id="GO:0046872">
    <property type="term" value="F:metal ion binding"/>
    <property type="evidence" value="ECO:0007669"/>
    <property type="project" value="UniProtKB-UniRule"/>
</dbReference>
<dbReference type="Pfam" id="PF06325">
    <property type="entry name" value="PrmA"/>
    <property type="match status" value="1"/>
</dbReference>
<comment type="catalytic activity">
    <reaction evidence="8 10">
        <text>Release of N-terminal amino acids, preferentially methionine, from peptides and arylamides.</text>
        <dbReference type="EC" id="3.4.11.18"/>
    </reaction>
</comment>
<comment type="similarity">
    <text evidence="8">Belongs to the peptidase M24A family. Methionine aminopeptidase type 1 subfamily.</text>
</comment>
<dbReference type="Proteomes" id="UP000243217">
    <property type="component" value="Unassembled WGS sequence"/>
</dbReference>
<dbReference type="Gene3D" id="3.90.230.10">
    <property type="entry name" value="Creatinase/methionine aminopeptidase superfamily"/>
    <property type="match status" value="1"/>
</dbReference>
<dbReference type="EC" id="3.4.11.18" evidence="10"/>
<keyword evidence="5 9" id="KW-0949">S-adenosyl-L-methionine</keyword>
<comment type="function">
    <text evidence="10">Cotranslationally removes the N-terminal methionine from nascent proteins. The N-terminal methionine is often cleaved when the second residue in the primary sequence is small and uncharged (Met-Ala-, Cys, Gly, Pro, Ser, Thr, or Val).</text>
</comment>
<dbReference type="InterPro" id="IPR002467">
    <property type="entry name" value="Pept_M24A_MAP1"/>
</dbReference>
<feature type="binding site" evidence="8">
    <location>
        <position position="664"/>
    </location>
    <ligand>
        <name>a divalent metal cation</name>
        <dbReference type="ChEBI" id="CHEBI:60240"/>
        <label>2</label>
        <note>catalytic</note>
    </ligand>
</feature>
<evidence type="ECO:0000256" key="5">
    <source>
        <dbReference type="ARBA" id="ARBA00022691"/>
    </source>
</evidence>
<evidence type="ECO:0000259" key="12">
    <source>
        <dbReference type="Pfam" id="PF00557"/>
    </source>
</evidence>
<dbReference type="SUPFAM" id="SSF55920">
    <property type="entry name" value="Creatinase/aminopeptidase"/>
    <property type="match status" value="1"/>
</dbReference>
<dbReference type="GO" id="GO:0016274">
    <property type="term" value="F:protein-arginine N-methyltransferase activity"/>
    <property type="evidence" value="ECO:0007669"/>
    <property type="project" value="InterPro"/>
</dbReference>
<feature type="binding site" evidence="8">
    <location>
        <position position="601"/>
    </location>
    <ligand>
        <name>a divalent metal cation</name>
        <dbReference type="ChEBI" id="CHEBI:60240"/>
        <label>1</label>
    </ligand>
</feature>
<evidence type="ECO:0000313" key="14">
    <source>
        <dbReference type="EMBL" id="OQS03557.1"/>
    </source>
</evidence>
<dbReference type="GO" id="GO:0006508">
    <property type="term" value="P:proteolysis"/>
    <property type="evidence" value="ECO:0007669"/>
    <property type="project" value="UniProtKB-KW"/>
</dbReference>
<dbReference type="Gene3D" id="2.70.160.11">
    <property type="entry name" value="Hnrnp arginine n-methyltransferase1"/>
    <property type="match status" value="1"/>
</dbReference>
<dbReference type="HAMAP" id="MF_01974">
    <property type="entry name" value="MetAP_1"/>
    <property type="match status" value="1"/>
</dbReference>
<keyword evidence="11" id="KW-1133">Transmembrane helix</keyword>
<keyword evidence="3 8" id="KW-0645">Protease</keyword>
<sequence length="741" mass="82959">MACVLPIPNSKIIENGKGSLGIGVGIGAGSIIIFLLVLLVYKKYHGEDISKEYNALDLSYFEPYRLGHNDIVRIGSNPIASSADFTPEAKTAWEKSSDFANYFCTYGFIYHQKQMLSDHLRMQRYREAIFENIDSFKDKVVLDVGTGSGILAIWAAQAGARKVYAVEATDMAVQARRVVQANKQDHIVTVIQSKVEDIQLPEKVDIIISEWMGYFLLRESMFDSVIVARDRWLKPGGALYPSHAQMYIAPLSLEHASLKRYSEFSTAMDDWTMFVSETKDQWGVDYSCLGNPFRQEQELYSLYTSQWIELNPSDVIGEETTIKSLDLNKCTIEDVASVFSEFTFTIGQTTRFGAIGGWFDVDFKGSDENPAYTPVTLTTSPFVEPTHWGQQAFTICPPTQVCAGDVVRGTIAVVRRNDNQRLMNVKFDYEIQHIGDSRTPARQSIVFQKKMLRRFVRGIATRAPVEKGVVSPPRAVPLHIQRPPYVASGEMPPFTSYIPILDKEQQLRLRESCALTKEILEFAGKLVEVGQTTEEIDRQVHEEIIRRNAYPSPLNYGHFPKALCTSVNEIVVHGIPDSRPLKDGDIVNLDVSVFLNGFHGDTSATFFVGNVDEAGKKLVNTTKQALMEAIELCKPGVPFSAIGAHIENLSRANGFSVVYEFCGHGIGQQFHTLPFILHYANTERGEMLPGMAFTIEPALCEGTNEIVYWDDDWTVATIDDKRSAQFEHTILITENGADILT</sequence>
<dbReference type="GO" id="GO:0070006">
    <property type="term" value="F:metalloaminopeptidase activity"/>
    <property type="evidence" value="ECO:0007669"/>
    <property type="project" value="UniProtKB-UniRule"/>
</dbReference>
<protein>
    <recommendedName>
        <fullName evidence="10">Methionine aminopeptidase</fullName>
        <ecNumber evidence="10">3.4.11.18</ecNumber>
    </recommendedName>
</protein>
<dbReference type="Pfam" id="PF22528">
    <property type="entry name" value="PRMT_C"/>
    <property type="match status" value="1"/>
</dbReference>
<keyword evidence="1 8" id="KW-0031">Aminopeptidase</keyword>
<dbReference type="AlphaFoldDB" id="A0A1V9ZZX9"/>
<evidence type="ECO:0000256" key="10">
    <source>
        <dbReference type="RuleBase" id="RU003653"/>
    </source>
</evidence>
<dbReference type="InterPro" id="IPR025799">
    <property type="entry name" value="Arg_MeTrfase"/>
</dbReference>
<feature type="binding site" evidence="8">
    <location>
        <position position="573"/>
    </location>
    <ligand>
        <name>substrate</name>
    </ligand>
</feature>
<dbReference type="InterPro" id="IPR036005">
    <property type="entry name" value="Creatinase/aminopeptidase-like"/>
</dbReference>
<feature type="transmembrane region" description="Helical" evidence="11">
    <location>
        <begin position="20"/>
        <end position="41"/>
    </location>
</feature>
<dbReference type="EMBL" id="JNBS01000846">
    <property type="protein sequence ID" value="OQS03557.1"/>
    <property type="molecule type" value="Genomic_DNA"/>
</dbReference>
<reference evidence="14 15" key="1">
    <citation type="journal article" date="2014" name="Genome Biol. Evol.">
        <title>The secreted proteins of Achlya hypogyna and Thraustotheca clavata identify the ancestral oomycete secretome and reveal gene acquisitions by horizontal gene transfer.</title>
        <authorList>
            <person name="Misner I."/>
            <person name="Blouin N."/>
            <person name="Leonard G."/>
            <person name="Richards T.A."/>
            <person name="Lane C.E."/>
        </authorList>
    </citation>
    <scope>NUCLEOTIDE SEQUENCE [LARGE SCALE GENOMIC DNA]</scope>
    <source>
        <strain evidence="14 15">ATCC 34112</strain>
    </source>
</reference>
<dbReference type="CDD" id="cd01086">
    <property type="entry name" value="MetAP1"/>
    <property type="match status" value="1"/>
</dbReference>
<evidence type="ECO:0000259" key="13">
    <source>
        <dbReference type="Pfam" id="PF22528"/>
    </source>
</evidence>
<keyword evidence="2 9" id="KW-0489">Methyltransferase</keyword>
<dbReference type="PRINTS" id="PR00599">
    <property type="entry name" value="MAPEPTIDASE"/>
</dbReference>
<name>A0A1V9ZZX9_9STRA</name>
<keyword evidence="4 9" id="KW-0808">Transferase</keyword>
<keyword evidence="11" id="KW-0472">Membrane</keyword>
<keyword evidence="6 8" id="KW-0479">Metal-binding</keyword>
<dbReference type="STRING" id="74557.A0A1V9ZZX9"/>
<dbReference type="PROSITE" id="PS00680">
    <property type="entry name" value="MAP_1"/>
    <property type="match status" value="1"/>
</dbReference>
<keyword evidence="15" id="KW-1185">Reference proteome</keyword>
<gene>
    <name evidence="14" type="ORF">THRCLA_04125</name>
</gene>
<feature type="binding site" evidence="8">
    <location>
        <position position="727"/>
    </location>
    <ligand>
        <name>a divalent metal cation</name>
        <dbReference type="ChEBI" id="CHEBI:60240"/>
        <label>2</label>
        <note>catalytic</note>
    </ligand>
</feature>
<dbReference type="InterPro" id="IPR000994">
    <property type="entry name" value="Pept_M24"/>
</dbReference>
<evidence type="ECO:0000256" key="8">
    <source>
        <dbReference type="HAMAP-Rule" id="MF_03174"/>
    </source>
</evidence>
<dbReference type="InterPro" id="IPR055135">
    <property type="entry name" value="PRMT_dom"/>
</dbReference>
<dbReference type="PANTHER" id="PTHR43330">
    <property type="entry name" value="METHIONINE AMINOPEPTIDASE"/>
    <property type="match status" value="1"/>
</dbReference>
<feature type="binding site" evidence="8">
    <location>
        <position position="671"/>
    </location>
    <ligand>
        <name>substrate</name>
    </ligand>
</feature>
<evidence type="ECO:0000256" key="4">
    <source>
        <dbReference type="ARBA" id="ARBA00022679"/>
    </source>
</evidence>
<feature type="domain" description="Peptidase M24" evidence="12">
    <location>
        <begin position="509"/>
        <end position="734"/>
    </location>
</feature>
<dbReference type="CDD" id="cd02440">
    <property type="entry name" value="AdoMet_MTases"/>
    <property type="match status" value="1"/>
</dbReference>
<dbReference type="InterPro" id="IPR001714">
    <property type="entry name" value="Pept_M24_MAP"/>
</dbReference>
<comment type="caution">
    <text evidence="14">The sequence shown here is derived from an EMBL/GenBank/DDBJ whole genome shotgun (WGS) entry which is preliminary data.</text>
</comment>
<accession>A0A1V9ZZX9</accession>
<dbReference type="GO" id="GO:0004239">
    <property type="term" value="F:initiator methionyl aminopeptidase activity"/>
    <property type="evidence" value="ECO:0007669"/>
    <property type="project" value="UniProtKB-UniRule"/>
</dbReference>
<dbReference type="Pfam" id="PF00557">
    <property type="entry name" value="Peptidase_M24"/>
    <property type="match status" value="1"/>
</dbReference>
<evidence type="ECO:0000256" key="11">
    <source>
        <dbReference type="SAM" id="Phobius"/>
    </source>
</evidence>
<proteinExistence type="inferred from homology"/>
<dbReference type="OrthoDB" id="7848332at2759"/>
<feature type="binding site" evidence="8">
    <location>
        <position position="727"/>
    </location>
    <ligand>
        <name>a divalent metal cation</name>
        <dbReference type="ChEBI" id="CHEBI:60240"/>
        <label>1</label>
    </ligand>
</feature>
<evidence type="ECO:0000256" key="1">
    <source>
        <dbReference type="ARBA" id="ARBA00022438"/>
    </source>
</evidence>
<dbReference type="PROSITE" id="PS51678">
    <property type="entry name" value="SAM_MT_PRMT"/>
    <property type="match status" value="1"/>
</dbReference>
<feature type="binding site" evidence="8">
    <location>
        <position position="590"/>
    </location>
    <ligand>
        <name>a divalent metal cation</name>
        <dbReference type="ChEBI" id="CHEBI:60240"/>
        <label>1</label>
    </ligand>
</feature>
<evidence type="ECO:0000313" key="15">
    <source>
        <dbReference type="Proteomes" id="UP000243217"/>
    </source>
</evidence>
<keyword evidence="11" id="KW-0812">Transmembrane</keyword>
<evidence type="ECO:0000256" key="6">
    <source>
        <dbReference type="ARBA" id="ARBA00022723"/>
    </source>
</evidence>
<evidence type="ECO:0000256" key="2">
    <source>
        <dbReference type="ARBA" id="ARBA00022603"/>
    </source>
</evidence>
<comment type="cofactor">
    <cofactor evidence="8">
        <name>Co(2+)</name>
        <dbReference type="ChEBI" id="CHEBI:48828"/>
    </cofactor>
    <cofactor evidence="8">
        <name>Zn(2+)</name>
        <dbReference type="ChEBI" id="CHEBI:29105"/>
    </cofactor>
    <cofactor evidence="8">
        <name>Mn(2+)</name>
        <dbReference type="ChEBI" id="CHEBI:29035"/>
    </cofactor>
    <cofactor evidence="8">
        <name>Fe(2+)</name>
        <dbReference type="ChEBI" id="CHEBI:29033"/>
    </cofactor>
    <text evidence="8">Binds 2 divalent metal cations per subunit. Has a high-affinity and a low affinity metal-binding site. The true nature of the physiological cofactor is under debate. The enzyme is active with cobalt, zinc, manganese or divalent iron ions. Most likely, methionine aminopeptidases function as mononuclear Fe(2+)-metalloproteases under physiological conditions, and the catalytically relevant metal-binding site has been assigned to the histidine-containing high-affinity site.</text>
</comment>
<organism evidence="14 15">
    <name type="scientific">Thraustotheca clavata</name>
    <dbReference type="NCBI Taxonomy" id="74557"/>
    <lineage>
        <taxon>Eukaryota</taxon>
        <taxon>Sar</taxon>
        <taxon>Stramenopiles</taxon>
        <taxon>Oomycota</taxon>
        <taxon>Saprolegniomycetes</taxon>
        <taxon>Saprolegniales</taxon>
        <taxon>Achlyaceae</taxon>
        <taxon>Thraustotheca</taxon>
    </lineage>
</organism>
<dbReference type="FunFam" id="3.40.50.150:FF:000132">
    <property type="entry name" value="Protein arginine N-methyltransferase PRMT10"/>
    <property type="match status" value="1"/>
</dbReference>
<evidence type="ECO:0000256" key="9">
    <source>
        <dbReference type="PROSITE-ProRule" id="PRU01015"/>
    </source>
</evidence>
<dbReference type="InterPro" id="IPR029063">
    <property type="entry name" value="SAM-dependent_MTases_sf"/>
</dbReference>
<dbReference type="Gene3D" id="3.40.50.150">
    <property type="entry name" value="Vaccinia Virus protein VP39"/>
    <property type="match status" value="1"/>
</dbReference>
<feature type="domain" description="Protein arginine N-methyltransferase" evidence="13">
    <location>
        <begin position="264"/>
        <end position="432"/>
    </location>
</feature>
<dbReference type="NCBIfam" id="TIGR00500">
    <property type="entry name" value="met_pdase_I"/>
    <property type="match status" value="1"/>
</dbReference>
<feature type="binding site" evidence="8">
    <location>
        <position position="696"/>
    </location>
    <ligand>
        <name>a divalent metal cation</name>
        <dbReference type="ChEBI" id="CHEBI:60240"/>
        <label>2</label>
        <note>catalytic</note>
    </ligand>
</feature>
<dbReference type="SUPFAM" id="SSF53335">
    <property type="entry name" value="S-adenosyl-L-methionine-dependent methyltransferases"/>
    <property type="match status" value="1"/>
</dbReference>
<dbReference type="PANTHER" id="PTHR43330:SF8">
    <property type="entry name" value="METHIONINE AMINOPEPTIDASE 1D, MITOCHONDRIAL"/>
    <property type="match status" value="1"/>
</dbReference>